<evidence type="ECO:0000313" key="4">
    <source>
        <dbReference type="Proteomes" id="UP001198602"/>
    </source>
</evidence>
<evidence type="ECO:0000313" key="3">
    <source>
        <dbReference type="EMBL" id="MCA1855566.1"/>
    </source>
</evidence>
<comment type="similarity">
    <text evidence="1">Belongs to the short-chain dehydrogenases/reductases (SDR) family.</text>
</comment>
<dbReference type="PANTHER" id="PTHR24321">
    <property type="entry name" value="DEHYDROGENASES, SHORT CHAIN"/>
    <property type="match status" value="1"/>
</dbReference>
<accession>A0ABS7Y7B8</accession>
<name>A0ABS7Y7B8_9BURK</name>
<dbReference type="InterPro" id="IPR036291">
    <property type="entry name" value="NAD(P)-bd_dom_sf"/>
</dbReference>
<protein>
    <submittedName>
        <fullName evidence="3">SDR family oxidoreductase</fullName>
    </submittedName>
</protein>
<organism evidence="3 4">
    <name type="scientific">Massilia hydrophila</name>
    <dbReference type="NCBI Taxonomy" id="3044279"/>
    <lineage>
        <taxon>Bacteria</taxon>
        <taxon>Pseudomonadati</taxon>
        <taxon>Pseudomonadota</taxon>
        <taxon>Betaproteobacteria</taxon>
        <taxon>Burkholderiales</taxon>
        <taxon>Oxalobacteraceae</taxon>
        <taxon>Telluria group</taxon>
        <taxon>Massilia</taxon>
    </lineage>
</organism>
<reference evidence="3 4" key="1">
    <citation type="submission" date="2021-07" db="EMBL/GenBank/DDBJ databases">
        <title>Characterization of Violacein-producing bacteria and related species.</title>
        <authorList>
            <person name="Wilson H.S."/>
            <person name="De Leon M.E."/>
        </authorList>
    </citation>
    <scope>NUCLEOTIDE SEQUENCE [LARGE SCALE GENOMIC DNA]</scope>
    <source>
        <strain evidence="3 4">HSC-2F05</strain>
    </source>
</reference>
<dbReference type="RefSeq" id="WP_225237903.1">
    <property type="nucleotide sequence ID" value="NZ_JAHYBX010000001.1"/>
</dbReference>
<dbReference type="Proteomes" id="UP001198602">
    <property type="component" value="Unassembled WGS sequence"/>
</dbReference>
<proteinExistence type="inferred from homology"/>
<dbReference type="InterPro" id="IPR002347">
    <property type="entry name" value="SDR_fam"/>
</dbReference>
<dbReference type="InterPro" id="IPR020904">
    <property type="entry name" value="Sc_DH/Rdtase_CS"/>
</dbReference>
<dbReference type="EMBL" id="JAHYBX010000001">
    <property type="protein sequence ID" value="MCA1855566.1"/>
    <property type="molecule type" value="Genomic_DNA"/>
</dbReference>
<dbReference type="PRINTS" id="PR00080">
    <property type="entry name" value="SDRFAMILY"/>
</dbReference>
<dbReference type="PROSITE" id="PS00061">
    <property type="entry name" value="ADH_SHORT"/>
    <property type="match status" value="1"/>
</dbReference>
<evidence type="ECO:0000256" key="1">
    <source>
        <dbReference type="ARBA" id="ARBA00006484"/>
    </source>
</evidence>
<dbReference type="Gene3D" id="3.40.50.720">
    <property type="entry name" value="NAD(P)-binding Rossmann-like Domain"/>
    <property type="match status" value="1"/>
</dbReference>
<dbReference type="CDD" id="cd05233">
    <property type="entry name" value="SDR_c"/>
    <property type="match status" value="1"/>
</dbReference>
<comment type="caution">
    <text evidence="3">The sequence shown here is derived from an EMBL/GenBank/DDBJ whole genome shotgun (WGS) entry which is preliminary data.</text>
</comment>
<dbReference type="PRINTS" id="PR00081">
    <property type="entry name" value="GDHRDH"/>
</dbReference>
<keyword evidence="4" id="KW-1185">Reference proteome</keyword>
<gene>
    <name evidence="3" type="ORF">LE190_06450</name>
</gene>
<dbReference type="Pfam" id="PF13561">
    <property type="entry name" value="adh_short_C2"/>
    <property type="match status" value="1"/>
</dbReference>
<sequence length="308" mass="33828">MDRLNNKVAIVFGAGPNIGGTIAHFLAREGASVCVTDIKEEAALAAADFIRERGWEATGLACNARSDEDVKRAVAATVERYGRLDIVVNMAGRVHWDDVLNMKLDDWHDSVGSFATAGLLATQHGARAMLACGAQGSIIHIMSTAAHFGEADGAAYCAAKAALLNFARSAALDLAHHGIRVNTVTPCSMEHQLWSTMRDEMFAPDWEQPQRRGFYSRQEYLDQMPLRRFPRAADLAWATVFLASDESSCMTGADLAVDGGLRHKYPTWTPGRHDPLDIKDYARATRVTRYGEEQELLTELHGQPIDRS</sequence>
<evidence type="ECO:0000256" key="2">
    <source>
        <dbReference type="ARBA" id="ARBA00023002"/>
    </source>
</evidence>
<keyword evidence="2" id="KW-0560">Oxidoreductase</keyword>
<dbReference type="SUPFAM" id="SSF51735">
    <property type="entry name" value="NAD(P)-binding Rossmann-fold domains"/>
    <property type="match status" value="1"/>
</dbReference>
<dbReference type="PANTHER" id="PTHR24321:SF15">
    <property type="entry name" value="OXIDOREDUCTASE UCPA"/>
    <property type="match status" value="1"/>
</dbReference>